<dbReference type="Pfam" id="PF13385">
    <property type="entry name" value="Laminin_G_3"/>
    <property type="match status" value="1"/>
</dbReference>
<dbReference type="Pfam" id="PF00041">
    <property type="entry name" value="fn3"/>
    <property type="match status" value="1"/>
</dbReference>
<evidence type="ECO:0000259" key="5">
    <source>
        <dbReference type="PROSITE" id="PS50853"/>
    </source>
</evidence>
<dbReference type="AlphaFoldDB" id="A0A1G2M3K9"/>
<feature type="transmembrane region" description="Helical" evidence="4">
    <location>
        <begin position="9"/>
        <end position="29"/>
    </location>
</feature>
<dbReference type="InterPro" id="IPR003961">
    <property type="entry name" value="FN3_dom"/>
</dbReference>
<dbReference type="SMART" id="SM00060">
    <property type="entry name" value="FN3"/>
    <property type="match status" value="1"/>
</dbReference>
<dbReference type="EMBL" id="MHRF01000005">
    <property type="protein sequence ID" value="OHA18496.1"/>
    <property type="molecule type" value="Genomic_DNA"/>
</dbReference>
<dbReference type="InterPro" id="IPR006558">
    <property type="entry name" value="LamG-like"/>
</dbReference>
<feature type="domain" description="Fibronectin type-III" evidence="5">
    <location>
        <begin position="272"/>
        <end position="364"/>
    </location>
</feature>
<keyword evidence="4" id="KW-0472">Membrane</keyword>
<feature type="compositionally biased region" description="Polar residues" evidence="3">
    <location>
        <begin position="347"/>
        <end position="357"/>
    </location>
</feature>
<dbReference type="CDD" id="cd00063">
    <property type="entry name" value="FN3"/>
    <property type="match status" value="1"/>
</dbReference>
<keyword evidence="2" id="KW-1015">Disulfide bond</keyword>
<keyword evidence="4" id="KW-1133">Transmembrane helix</keyword>
<keyword evidence="1" id="KW-0732">Signal</keyword>
<reference evidence="6 7" key="1">
    <citation type="journal article" date="2016" name="Nat. Commun.">
        <title>Thousands of microbial genomes shed light on interconnected biogeochemical processes in an aquifer system.</title>
        <authorList>
            <person name="Anantharaman K."/>
            <person name="Brown C.T."/>
            <person name="Hug L.A."/>
            <person name="Sharon I."/>
            <person name="Castelle C.J."/>
            <person name="Probst A.J."/>
            <person name="Thomas B.C."/>
            <person name="Singh A."/>
            <person name="Wilkins M.J."/>
            <person name="Karaoz U."/>
            <person name="Brodie E.L."/>
            <person name="Williams K.H."/>
            <person name="Hubbard S.S."/>
            <person name="Banfield J.F."/>
        </authorList>
    </citation>
    <scope>NUCLEOTIDE SEQUENCE [LARGE SCALE GENOMIC DNA]</scope>
</reference>
<gene>
    <name evidence="6" type="ORF">A2664_00945</name>
</gene>
<dbReference type="InterPro" id="IPR013783">
    <property type="entry name" value="Ig-like_fold"/>
</dbReference>
<evidence type="ECO:0000313" key="7">
    <source>
        <dbReference type="Proteomes" id="UP000178873"/>
    </source>
</evidence>
<dbReference type="STRING" id="1802301.A2664_00945"/>
<dbReference type="SUPFAM" id="SSF49265">
    <property type="entry name" value="Fibronectin type III"/>
    <property type="match status" value="1"/>
</dbReference>
<evidence type="ECO:0000256" key="3">
    <source>
        <dbReference type="SAM" id="MobiDB-lite"/>
    </source>
</evidence>
<evidence type="ECO:0000256" key="4">
    <source>
        <dbReference type="SAM" id="Phobius"/>
    </source>
</evidence>
<evidence type="ECO:0000313" key="6">
    <source>
        <dbReference type="EMBL" id="OHA18496.1"/>
    </source>
</evidence>
<comment type="caution">
    <text evidence="6">The sequence shown here is derived from an EMBL/GenBank/DDBJ whole genome shotgun (WGS) entry which is preliminary data.</text>
</comment>
<protein>
    <recommendedName>
        <fullName evidence="5">Fibronectin type-III domain-containing protein</fullName>
    </recommendedName>
</protein>
<feature type="region of interest" description="Disordered" evidence="3">
    <location>
        <begin position="238"/>
        <end position="277"/>
    </location>
</feature>
<name>A0A1G2M3K9_9BACT</name>
<dbReference type="InterPro" id="IPR044060">
    <property type="entry name" value="Bacterial_rp_domain"/>
</dbReference>
<evidence type="ECO:0000256" key="1">
    <source>
        <dbReference type="ARBA" id="ARBA00022729"/>
    </source>
</evidence>
<proteinExistence type="predicted"/>
<feature type="compositionally biased region" description="Low complexity" evidence="3">
    <location>
        <begin position="358"/>
        <end position="371"/>
    </location>
</feature>
<feature type="region of interest" description="Disordered" evidence="3">
    <location>
        <begin position="345"/>
        <end position="411"/>
    </location>
</feature>
<dbReference type="Gene3D" id="2.60.40.10">
    <property type="entry name" value="Immunoglobulins"/>
    <property type="match status" value="1"/>
</dbReference>
<organism evidence="6 7">
    <name type="scientific">Candidatus Taylorbacteria bacterium RIFCSPHIGHO2_01_FULL_46_22b</name>
    <dbReference type="NCBI Taxonomy" id="1802301"/>
    <lineage>
        <taxon>Bacteria</taxon>
        <taxon>Candidatus Tayloriibacteriota</taxon>
    </lineage>
</organism>
<dbReference type="Gene3D" id="2.60.120.200">
    <property type="match status" value="1"/>
</dbReference>
<dbReference type="SMART" id="SM00560">
    <property type="entry name" value="LamGL"/>
    <property type="match status" value="1"/>
</dbReference>
<accession>A0A1G2M3K9</accession>
<dbReference type="PROSITE" id="PS50853">
    <property type="entry name" value="FN3"/>
    <property type="match status" value="1"/>
</dbReference>
<dbReference type="InterPro" id="IPR011050">
    <property type="entry name" value="Pectin_lyase_fold/virulence"/>
</dbReference>
<keyword evidence="4" id="KW-0812">Transmembrane</keyword>
<dbReference type="SUPFAM" id="SSF51126">
    <property type="entry name" value="Pectin lyase-like"/>
    <property type="match status" value="1"/>
</dbReference>
<dbReference type="InterPro" id="IPR036116">
    <property type="entry name" value="FN3_sf"/>
</dbReference>
<feature type="compositionally biased region" description="Low complexity" evidence="3">
    <location>
        <begin position="258"/>
        <end position="274"/>
    </location>
</feature>
<evidence type="ECO:0000256" key="2">
    <source>
        <dbReference type="ARBA" id="ARBA00023157"/>
    </source>
</evidence>
<dbReference type="Proteomes" id="UP000178873">
    <property type="component" value="Unassembled WGS sequence"/>
</dbReference>
<dbReference type="Pfam" id="PF18998">
    <property type="entry name" value="Flg_new_2"/>
    <property type="match status" value="1"/>
</dbReference>
<sequence>MNPNKISRISFVLLGTLILGSLFFVFWLWNKSADVIVSLRPSAQIAAISGAGSGLVAHFTFDEGMGTTAGDSSGNGHAGTISGATWTTGKVGRGALSFDGSGLISTDSNVSSYPLSVCAWIYPKATGGFNYIVNSLQFDLFHIGFDADYFSVYNNNKSVQTLNGSVVLNAWNHVCATVDASSESIMYINGSSASSGNMGPRIASGNFSFGKNINGYLDDVLIYNRVLSASEVGELYSWSGSNDTTSSPTPIQTPDPTTPTSSDTSDTTAPSTPSGVSVVAKTSSEVTISWSVSTDAVGVAGYYVYRCQGTNCVANTQVGNVRVTSFQDTKLSVSTTYRYRVSAYDSAGNTSPSSSVMDVTTQSPSPTSSDTPPRPPTQSSPVPISDSTIPPPTVSTKFQSGDRVQVSDGPVTVRRTAAGNRISRQISGAVGTIIGGPTRVTFLRISYVWWNVNFDSGADGWVVENYLTKPVVTASRPVVTYTLSISKSGTGSGTVTTTGINCGNDCSEVVQSGTTVILTATPSSGNTFAGWSGGGCIGTVSCTVAVSTNLIVTALFNTSVSANPSPIGGTSVGSVINAASCAQGDVQAAIDQATDGKEVRIPACSSTQWSSAVVIENKNIVIRGAGQGQTVINPTGNFAFYFKTDKPFEITGMTINSAGSTMGISIQQFSLGQVIVKGFRIHHITFSNRALITWSETHGLIDNNNFNGNGTYIETFSGYAESWPYDNGSNAAGTFGRSLPIEWGTDKFLFIEDNVFTATQDSGGAVLDGTTGSRVVFRYNKAKASHFHVHSTGNNGRGFVAAEIYENEFDGSFTGGTSLWPGLIRAGTYLIFNNRVWNYYGSAHFVFDNQRSTTQNSGIQWGYCDGTKTFDGNRESSGWPCLDQIGRGIGPMGNQPTQPAYIWNNGSASNGGIHPYAGDGSVYAVAIAGQEHLIKSTPHSNGDVDFCLHSPATPCGNKPAWSYTPFTYPHPLRSAH</sequence>
<dbReference type="SUPFAM" id="SSF49899">
    <property type="entry name" value="Concanavalin A-like lectins/glucanases"/>
    <property type="match status" value="1"/>
</dbReference>
<dbReference type="InterPro" id="IPR013320">
    <property type="entry name" value="ConA-like_dom_sf"/>
</dbReference>